<dbReference type="EMBL" id="MU001685">
    <property type="protein sequence ID" value="KAF2455845.1"/>
    <property type="molecule type" value="Genomic_DNA"/>
</dbReference>
<name>A0A6A6NVN2_9PEZI</name>
<dbReference type="Proteomes" id="UP000799766">
    <property type="component" value="Unassembled WGS sequence"/>
</dbReference>
<keyword evidence="3" id="KW-1185">Reference proteome</keyword>
<feature type="compositionally biased region" description="Basic residues" evidence="1">
    <location>
        <begin position="1"/>
        <end position="11"/>
    </location>
</feature>
<reference evidence="2" key="1">
    <citation type="journal article" date="2020" name="Stud. Mycol.">
        <title>101 Dothideomycetes genomes: a test case for predicting lifestyles and emergence of pathogens.</title>
        <authorList>
            <person name="Haridas S."/>
            <person name="Albert R."/>
            <person name="Binder M."/>
            <person name="Bloem J."/>
            <person name="Labutti K."/>
            <person name="Salamov A."/>
            <person name="Andreopoulos B."/>
            <person name="Baker S."/>
            <person name="Barry K."/>
            <person name="Bills G."/>
            <person name="Bluhm B."/>
            <person name="Cannon C."/>
            <person name="Castanera R."/>
            <person name="Culley D."/>
            <person name="Daum C."/>
            <person name="Ezra D."/>
            <person name="Gonzalez J."/>
            <person name="Henrissat B."/>
            <person name="Kuo A."/>
            <person name="Liang C."/>
            <person name="Lipzen A."/>
            <person name="Lutzoni F."/>
            <person name="Magnuson J."/>
            <person name="Mondo S."/>
            <person name="Nolan M."/>
            <person name="Ohm R."/>
            <person name="Pangilinan J."/>
            <person name="Park H.-J."/>
            <person name="Ramirez L."/>
            <person name="Alfaro M."/>
            <person name="Sun H."/>
            <person name="Tritt A."/>
            <person name="Yoshinaga Y."/>
            <person name="Zwiers L.-H."/>
            <person name="Turgeon B."/>
            <person name="Goodwin S."/>
            <person name="Spatafora J."/>
            <person name="Crous P."/>
            <person name="Grigoriev I."/>
        </authorList>
    </citation>
    <scope>NUCLEOTIDE SEQUENCE</scope>
    <source>
        <strain evidence="2">ATCC 16933</strain>
    </source>
</reference>
<sequence length="74" mass="7830">MRGRSPRRLKRFSIPSRCSAASSWGERGGQGHGPPSVLSAPSLSWALGELTTGQLPRHARRLPGPDQAGASTQP</sequence>
<dbReference type="AlphaFoldDB" id="A0A6A6NVN2"/>
<evidence type="ECO:0000313" key="3">
    <source>
        <dbReference type="Proteomes" id="UP000799766"/>
    </source>
</evidence>
<evidence type="ECO:0000313" key="2">
    <source>
        <dbReference type="EMBL" id="KAF2455845.1"/>
    </source>
</evidence>
<accession>A0A6A6NVN2</accession>
<gene>
    <name evidence="2" type="ORF">BDY21DRAFT_348859</name>
</gene>
<organism evidence="2 3">
    <name type="scientific">Lineolata rhizophorae</name>
    <dbReference type="NCBI Taxonomy" id="578093"/>
    <lineage>
        <taxon>Eukaryota</taxon>
        <taxon>Fungi</taxon>
        <taxon>Dikarya</taxon>
        <taxon>Ascomycota</taxon>
        <taxon>Pezizomycotina</taxon>
        <taxon>Dothideomycetes</taxon>
        <taxon>Dothideomycetes incertae sedis</taxon>
        <taxon>Lineolatales</taxon>
        <taxon>Lineolataceae</taxon>
        <taxon>Lineolata</taxon>
    </lineage>
</organism>
<feature type="region of interest" description="Disordered" evidence="1">
    <location>
        <begin position="1"/>
        <end position="74"/>
    </location>
</feature>
<protein>
    <submittedName>
        <fullName evidence="2">Uncharacterized protein</fullName>
    </submittedName>
</protein>
<proteinExistence type="predicted"/>
<evidence type="ECO:0000256" key="1">
    <source>
        <dbReference type="SAM" id="MobiDB-lite"/>
    </source>
</evidence>